<feature type="compositionally biased region" description="Basic and acidic residues" evidence="5">
    <location>
        <begin position="23"/>
        <end position="32"/>
    </location>
</feature>
<sequence>MSKTEDSKEGRRPAHRVRAVPDTPRREEQRAERRRQLIDAALEAIAERGFAACTVYDIARHAGLSHGLVNFHFDSKESLFECVIDTLAAEFRAAWQLALQRSEADPAERVRALALAPLDKAICSRSKLSRLMILPSC</sequence>
<dbReference type="PROSITE" id="PS01081">
    <property type="entry name" value="HTH_TETR_1"/>
    <property type="match status" value="1"/>
</dbReference>
<name>A0ABW4WHA6_9HYPH</name>
<dbReference type="SUPFAM" id="SSF46689">
    <property type="entry name" value="Homeodomain-like"/>
    <property type="match status" value="1"/>
</dbReference>
<accession>A0ABW4WHA6</accession>
<feature type="compositionally biased region" description="Basic and acidic residues" evidence="5">
    <location>
        <begin position="1"/>
        <end position="12"/>
    </location>
</feature>
<comment type="caution">
    <text evidence="7">The sequence shown here is derived from an EMBL/GenBank/DDBJ whole genome shotgun (WGS) entry which is preliminary data.</text>
</comment>
<reference evidence="8" key="1">
    <citation type="journal article" date="2019" name="Int. J. Syst. Evol. Microbiol.">
        <title>The Global Catalogue of Microorganisms (GCM) 10K type strain sequencing project: providing services to taxonomists for standard genome sequencing and annotation.</title>
        <authorList>
            <consortium name="The Broad Institute Genomics Platform"/>
            <consortium name="The Broad Institute Genome Sequencing Center for Infectious Disease"/>
            <person name="Wu L."/>
            <person name="Ma J."/>
        </authorList>
    </citation>
    <scope>NUCLEOTIDE SEQUENCE [LARGE SCALE GENOMIC DNA]</scope>
    <source>
        <strain evidence="8">CGMCC 1.16226</strain>
    </source>
</reference>
<keyword evidence="1" id="KW-0805">Transcription regulation</keyword>
<evidence type="ECO:0000313" key="7">
    <source>
        <dbReference type="EMBL" id="MFD2055438.1"/>
    </source>
</evidence>
<feature type="domain" description="HTH tetR-type" evidence="6">
    <location>
        <begin position="31"/>
        <end position="91"/>
    </location>
</feature>
<evidence type="ECO:0000256" key="4">
    <source>
        <dbReference type="PROSITE-ProRule" id="PRU00335"/>
    </source>
</evidence>
<dbReference type="InterPro" id="IPR023772">
    <property type="entry name" value="DNA-bd_HTH_TetR-type_CS"/>
</dbReference>
<evidence type="ECO:0000313" key="8">
    <source>
        <dbReference type="Proteomes" id="UP001597349"/>
    </source>
</evidence>
<dbReference type="EMBL" id="JBHUGY010000031">
    <property type="protein sequence ID" value="MFD2055438.1"/>
    <property type="molecule type" value="Genomic_DNA"/>
</dbReference>
<dbReference type="InterPro" id="IPR050109">
    <property type="entry name" value="HTH-type_TetR-like_transc_reg"/>
</dbReference>
<evidence type="ECO:0000256" key="5">
    <source>
        <dbReference type="SAM" id="MobiDB-lite"/>
    </source>
</evidence>
<evidence type="ECO:0000256" key="1">
    <source>
        <dbReference type="ARBA" id="ARBA00023015"/>
    </source>
</evidence>
<proteinExistence type="predicted"/>
<evidence type="ECO:0000256" key="2">
    <source>
        <dbReference type="ARBA" id="ARBA00023125"/>
    </source>
</evidence>
<dbReference type="PANTHER" id="PTHR30055:SF234">
    <property type="entry name" value="HTH-TYPE TRANSCRIPTIONAL REGULATOR BETI"/>
    <property type="match status" value="1"/>
</dbReference>
<dbReference type="PANTHER" id="PTHR30055">
    <property type="entry name" value="HTH-TYPE TRANSCRIPTIONAL REGULATOR RUTR"/>
    <property type="match status" value="1"/>
</dbReference>
<dbReference type="InterPro" id="IPR001647">
    <property type="entry name" value="HTH_TetR"/>
</dbReference>
<evidence type="ECO:0000256" key="3">
    <source>
        <dbReference type="ARBA" id="ARBA00023163"/>
    </source>
</evidence>
<protein>
    <submittedName>
        <fullName evidence="7">TetR/AcrR family transcriptional regulator</fullName>
    </submittedName>
</protein>
<feature type="region of interest" description="Disordered" evidence="5">
    <location>
        <begin position="1"/>
        <end position="32"/>
    </location>
</feature>
<keyword evidence="3" id="KW-0804">Transcription</keyword>
<organism evidence="7 8">
    <name type="scientific">Mesorhizobium calcicola</name>
    <dbReference type="NCBI Taxonomy" id="1300310"/>
    <lineage>
        <taxon>Bacteria</taxon>
        <taxon>Pseudomonadati</taxon>
        <taxon>Pseudomonadota</taxon>
        <taxon>Alphaproteobacteria</taxon>
        <taxon>Hyphomicrobiales</taxon>
        <taxon>Phyllobacteriaceae</taxon>
        <taxon>Mesorhizobium</taxon>
    </lineage>
</organism>
<dbReference type="Gene3D" id="1.10.357.10">
    <property type="entry name" value="Tetracycline Repressor, domain 2"/>
    <property type="match status" value="1"/>
</dbReference>
<keyword evidence="2 4" id="KW-0238">DNA-binding</keyword>
<dbReference type="PRINTS" id="PR00455">
    <property type="entry name" value="HTHTETR"/>
</dbReference>
<dbReference type="RefSeq" id="WP_379021668.1">
    <property type="nucleotide sequence ID" value="NZ_JBHUGY010000031.1"/>
</dbReference>
<gene>
    <name evidence="7" type="ORF">ACFSQT_20960</name>
</gene>
<dbReference type="Pfam" id="PF00440">
    <property type="entry name" value="TetR_N"/>
    <property type="match status" value="1"/>
</dbReference>
<dbReference type="PROSITE" id="PS50977">
    <property type="entry name" value="HTH_TETR_2"/>
    <property type="match status" value="1"/>
</dbReference>
<keyword evidence="8" id="KW-1185">Reference proteome</keyword>
<dbReference type="InterPro" id="IPR009057">
    <property type="entry name" value="Homeodomain-like_sf"/>
</dbReference>
<feature type="DNA-binding region" description="H-T-H motif" evidence="4">
    <location>
        <begin position="54"/>
        <end position="73"/>
    </location>
</feature>
<dbReference type="Proteomes" id="UP001597349">
    <property type="component" value="Unassembled WGS sequence"/>
</dbReference>
<evidence type="ECO:0000259" key="6">
    <source>
        <dbReference type="PROSITE" id="PS50977"/>
    </source>
</evidence>